<reference evidence="11 12" key="1">
    <citation type="journal article" date="2007" name="Science">
        <title>Sea anemone genome reveals ancestral eumetazoan gene repertoire and genomic organization.</title>
        <authorList>
            <person name="Putnam N.H."/>
            <person name="Srivastava M."/>
            <person name="Hellsten U."/>
            <person name="Dirks B."/>
            <person name="Chapman J."/>
            <person name="Salamov A."/>
            <person name="Terry A."/>
            <person name="Shapiro H."/>
            <person name="Lindquist E."/>
            <person name="Kapitonov V.V."/>
            <person name="Jurka J."/>
            <person name="Genikhovich G."/>
            <person name="Grigoriev I.V."/>
            <person name="Lucas S.M."/>
            <person name="Steele R.E."/>
            <person name="Finnerty J.R."/>
            <person name="Technau U."/>
            <person name="Martindale M.Q."/>
            <person name="Rokhsar D.S."/>
        </authorList>
    </citation>
    <scope>NUCLEOTIDE SEQUENCE [LARGE SCALE GENOMIC DNA]</scope>
    <source>
        <strain evidence="12">CH2 X CH6</strain>
    </source>
</reference>
<dbReference type="OMA" id="YYAKMAQ"/>
<dbReference type="SMART" id="SM00174">
    <property type="entry name" value="RHO"/>
    <property type="match status" value="1"/>
</dbReference>
<feature type="compositionally biased region" description="Basic residues" evidence="8">
    <location>
        <begin position="466"/>
        <end position="475"/>
    </location>
</feature>
<dbReference type="Proteomes" id="UP000001593">
    <property type="component" value="Unassembled WGS sequence"/>
</dbReference>
<dbReference type="AlphaFoldDB" id="A7S052"/>
<dbReference type="InterPro" id="IPR001849">
    <property type="entry name" value="PH_domain"/>
</dbReference>
<comment type="similarity">
    <text evidence="1">Belongs to the centaurin gamma-like family.</text>
</comment>
<feature type="compositionally biased region" description="Basic residues" evidence="8">
    <location>
        <begin position="420"/>
        <end position="431"/>
    </location>
</feature>
<dbReference type="InterPro" id="IPR001164">
    <property type="entry name" value="ArfGAP_dom"/>
</dbReference>
<dbReference type="SUPFAM" id="SSF52540">
    <property type="entry name" value="P-loop containing nucleoside triphosphate hydrolases"/>
    <property type="match status" value="1"/>
</dbReference>
<feature type="compositionally biased region" description="Polar residues" evidence="8">
    <location>
        <begin position="405"/>
        <end position="416"/>
    </location>
</feature>
<dbReference type="Pfam" id="PF01412">
    <property type="entry name" value="ArfGap"/>
    <property type="match status" value="1"/>
</dbReference>
<dbReference type="Pfam" id="PF00169">
    <property type="entry name" value="PH"/>
    <property type="match status" value="1"/>
</dbReference>
<sequence>MRELVNGLEESLLNSPEFTATKISSNLVLKLGVVGSSVSGKSFLVHRYLTGSCAKMESFTGRHKKEVIYEGQSHLLLVRDETGPPDLQFTQWVDAVIFVFSLDDELSYNVISGYYAKMAQYRNISDVPILLVAMKDGVNDEQPKMISDSRIRKLITDLKQCVYMEASALTGNNVDRIFQIAIEKLIQAKNGPVLTSYDPVQSPTIREGEANVYSTSPSNSIINSAVSTPQSTTKRSTRRRTMLFSVRTMQFSRYDKKEKEVVPDQDVGSGRAIPIKQGYLYKRSSNSIKQEWKKKYVTLLDDGSLVYYPNMHDYMDDVHAKVLNLKHTTVKIPGKRPPKASSQNSDSRPTTPVDPAMTGTDSNNADSLSKNATDAQNGFDCAASEHDVNSAIASIGNQIGAPAATNLNNTNKEANTSSVPKKKNKRNKHASKSCELDYEELEKALVAANVALPGAMRTDAQTSSLKRNKGHRRVKSGGGGGKFDTDTESLEYEFTIISLEGKSWQYEAGGAEERDSWVQAIEQQILNSLQSNDSGREKSRMQSTNSNEGNDIQAIRAIPGNNICVDCGAPNPDWASLNLGALMCIECSGVHRNIGTHVSRVRSLDLDDWPSEVTAVMCSIGNSLANSIWEGRIGNREKPTPSSSREEKERWIRSKYENKDFLSELPSCDFSLGEQLYEAVDKEDLPLCILLLAYCTPDDVNAVNDDVNRYTALHVSSILGNIVITQLLIWYFADVKILDAKGRSALWHANSSGSKECSDILRHNGCNDLGTLIPQGSDVIL</sequence>
<evidence type="ECO:0000256" key="1">
    <source>
        <dbReference type="ARBA" id="ARBA00005430"/>
    </source>
</evidence>
<dbReference type="STRING" id="45351.A7S052"/>
<dbReference type="PANTHER" id="PTHR45819:SF5">
    <property type="entry name" value="CENTAURIN-GAMMA-1A"/>
    <property type="match status" value="1"/>
</dbReference>
<protein>
    <submittedName>
        <fullName evidence="11">Uncharacterized protein</fullName>
    </submittedName>
</protein>
<dbReference type="PROSITE" id="PS50003">
    <property type="entry name" value="PH_DOMAIN"/>
    <property type="match status" value="1"/>
</dbReference>
<dbReference type="Gene3D" id="3.40.50.300">
    <property type="entry name" value="P-loop containing nucleotide triphosphate hydrolases"/>
    <property type="match status" value="1"/>
</dbReference>
<dbReference type="GO" id="GO:0005525">
    <property type="term" value="F:GTP binding"/>
    <property type="evidence" value="ECO:0007669"/>
    <property type="project" value="InterPro"/>
</dbReference>
<dbReference type="PANTHER" id="PTHR45819">
    <property type="entry name" value="CENTAURIN-GAMMA-1A"/>
    <property type="match status" value="1"/>
</dbReference>
<feature type="region of interest" description="Disordered" evidence="8">
    <location>
        <begin position="329"/>
        <end position="372"/>
    </location>
</feature>
<dbReference type="PRINTS" id="PR00405">
    <property type="entry name" value="REVINTRACTNG"/>
</dbReference>
<evidence type="ECO:0000313" key="12">
    <source>
        <dbReference type="Proteomes" id="UP000001593"/>
    </source>
</evidence>
<evidence type="ECO:0000256" key="6">
    <source>
        <dbReference type="ARBA" id="ARBA00023043"/>
    </source>
</evidence>
<dbReference type="SUPFAM" id="SSF50729">
    <property type="entry name" value="PH domain-like"/>
    <property type="match status" value="1"/>
</dbReference>
<dbReference type="Gene3D" id="1.25.40.20">
    <property type="entry name" value="Ankyrin repeat-containing domain"/>
    <property type="match status" value="1"/>
</dbReference>
<dbReference type="GO" id="GO:0008270">
    <property type="term" value="F:zinc ion binding"/>
    <property type="evidence" value="ECO:0007669"/>
    <property type="project" value="UniProtKB-KW"/>
</dbReference>
<feature type="domain" description="PH" evidence="9">
    <location>
        <begin position="273"/>
        <end position="526"/>
    </location>
</feature>
<dbReference type="InterPro" id="IPR001806">
    <property type="entry name" value="Small_GTPase"/>
</dbReference>
<evidence type="ECO:0000259" key="9">
    <source>
        <dbReference type="PROSITE" id="PS50003"/>
    </source>
</evidence>
<dbReference type="InterPro" id="IPR036770">
    <property type="entry name" value="Ankyrin_rpt-contain_sf"/>
</dbReference>
<dbReference type="PhylomeDB" id="A7S052"/>
<gene>
    <name evidence="11" type="ORF">NEMVEDRAFT_v1g184029</name>
</gene>
<dbReference type="GO" id="GO:0003924">
    <property type="term" value="F:GTPase activity"/>
    <property type="evidence" value="ECO:0000318"/>
    <property type="project" value="GO_Central"/>
</dbReference>
<dbReference type="SMART" id="SM00175">
    <property type="entry name" value="RAB"/>
    <property type="match status" value="1"/>
</dbReference>
<dbReference type="SMART" id="SM00233">
    <property type="entry name" value="PH"/>
    <property type="match status" value="1"/>
</dbReference>
<dbReference type="InterPro" id="IPR037278">
    <property type="entry name" value="ARFGAP/RecO"/>
</dbReference>
<evidence type="ECO:0000256" key="2">
    <source>
        <dbReference type="ARBA" id="ARBA00022468"/>
    </source>
</evidence>
<dbReference type="InterPro" id="IPR027417">
    <property type="entry name" value="P-loop_NTPase"/>
</dbReference>
<dbReference type="PROSITE" id="PS50115">
    <property type="entry name" value="ARFGAP"/>
    <property type="match status" value="1"/>
</dbReference>
<dbReference type="SUPFAM" id="SSF57863">
    <property type="entry name" value="ArfGap/RecO-like zinc finger"/>
    <property type="match status" value="1"/>
</dbReference>
<name>A7S052_NEMVE</name>
<evidence type="ECO:0000256" key="3">
    <source>
        <dbReference type="ARBA" id="ARBA00022723"/>
    </source>
</evidence>
<keyword evidence="5" id="KW-0862">Zinc</keyword>
<feature type="region of interest" description="Disordered" evidence="8">
    <location>
        <begin position="403"/>
        <end position="432"/>
    </location>
</feature>
<keyword evidence="12" id="KW-1185">Reference proteome</keyword>
<dbReference type="InterPro" id="IPR011993">
    <property type="entry name" value="PH-like_dom_sf"/>
</dbReference>
<dbReference type="eggNOG" id="KOG0705">
    <property type="taxonomic scope" value="Eukaryota"/>
</dbReference>
<evidence type="ECO:0000256" key="4">
    <source>
        <dbReference type="ARBA" id="ARBA00022771"/>
    </source>
</evidence>
<keyword evidence="3" id="KW-0479">Metal-binding</keyword>
<feature type="compositionally biased region" description="Polar residues" evidence="8">
    <location>
        <begin position="359"/>
        <end position="372"/>
    </location>
</feature>
<dbReference type="SMART" id="SM00173">
    <property type="entry name" value="RAS"/>
    <property type="match status" value="1"/>
</dbReference>
<dbReference type="InParanoid" id="A7S052"/>
<dbReference type="FunFam" id="1.10.220.150:FF:000001">
    <property type="entry name" value="Arf-GAP with GTPase, ANK repeat and PH domain-containing protein 1"/>
    <property type="match status" value="1"/>
</dbReference>
<dbReference type="Gene3D" id="2.30.29.30">
    <property type="entry name" value="Pleckstrin-homology domain (PH domain)/Phosphotyrosine-binding domain (PTB)"/>
    <property type="match status" value="2"/>
</dbReference>
<dbReference type="CDD" id="cd01250">
    <property type="entry name" value="PH_AGAP"/>
    <property type="match status" value="1"/>
</dbReference>
<dbReference type="SUPFAM" id="SSF48403">
    <property type="entry name" value="Ankyrin repeat"/>
    <property type="match status" value="1"/>
</dbReference>
<dbReference type="CDD" id="cd08836">
    <property type="entry name" value="ArfGap_AGAP"/>
    <property type="match status" value="1"/>
</dbReference>
<dbReference type="HOGENOM" id="CLU_007326_1_0_1"/>
<dbReference type="EMBL" id="DS469559">
    <property type="protein sequence ID" value="EDO42956.1"/>
    <property type="molecule type" value="Genomic_DNA"/>
</dbReference>
<evidence type="ECO:0000256" key="7">
    <source>
        <dbReference type="PROSITE-ProRule" id="PRU00288"/>
    </source>
</evidence>
<feature type="domain" description="Arf-GAP" evidence="10">
    <location>
        <begin position="549"/>
        <end position="669"/>
    </location>
</feature>
<dbReference type="InterPro" id="IPR002110">
    <property type="entry name" value="Ankyrin_rpt"/>
</dbReference>
<dbReference type="InterPro" id="IPR038508">
    <property type="entry name" value="ArfGAP_dom_sf"/>
</dbReference>
<feature type="region of interest" description="Disordered" evidence="8">
    <location>
        <begin position="528"/>
        <end position="548"/>
    </location>
</feature>
<dbReference type="InterPro" id="IPR051282">
    <property type="entry name" value="Arf-GAP_GTPase_ANK_PH"/>
</dbReference>
<keyword evidence="2" id="KW-0343">GTPase activation</keyword>
<keyword evidence="4 7" id="KW-0863">Zinc-finger</keyword>
<evidence type="ECO:0000259" key="10">
    <source>
        <dbReference type="PROSITE" id="PS50115"/>
    </source>
</evidence>
<dbReference type="GO" id="GO:0005096">
    <property type="term" value="F:GTPase activator activity"/>
    <property type="evidence" value="ECO:0000318"/>
    <property type="project" value="GO_Central"/>
</dbReference>
<evidence type="ECO:0000256" key="8">
    <source>
        <dbReference type="SAM" id="MobiDB-lite"/>
    </source>
</evidence>
<organism evidence="11 12">
    <name type="scientific">Nematostella vectensis</name>
    <name type="common">Starlet sea anemone</name>
    <dbReference type="NCBI Taxonomy" id="45351"/>
    <lineage>
        <taxon>Eukaryota</taxon>
        <taxon>Metazoa</taxon>
        <taxon>Cnidaria</taxon>
        <taxon>Anthozoa</taxon>
        <taxon>Hexacorallia</taxon>
        <taxon>Actiniaria</taxon>
        <taxon>Edwardsiidae</taxon>
        <taxon>Nematostella</taxon>
    </lineage>
</organism>
<evidence type="ECO:0000256" key="5">
    <source>
        <dbReference type="ARBA" id="ARBA00022833"/>
    </source>
</evidence>
<dbReference type="Pfam" id="PF00071">
    <property type="entry name" value="Ras"/>
    <property type="match status" value="1"/>
</dbReference>
<dbReference type="SMART" id="SM00105">
    <property type="entry name" value="ArfGap"/>
    <property type="match status" value="1"/>
</dbReference>
<feature type="region of interest" description="Disordered" evidence="8">
    <location>
        <begin position="458"/>
        <end position="484"/>
    </location>
</feature>
<feature type="compositionally biased region" description="Polar residues" evidence="8">
    <location>
        <begin position="340"/>
        <end position="350"/>
    </location>
</feature>
<dbReference type="PROSITE" id="PS51419">
    <property type="entry name" value="RAB"/>
    <property type="match status" value="1"/>
</dbReference>
<keyword evidence="6" id="KW-0040">ANK repeat</keyword>
<proteinExistence type="inferred from homology"/>
<accession>A7S052</accession>
<evidence type="ECO:0000313" key="11">
    <source>
        <dbReference type="EMBL" id="EDO42956.1"/>
    </source>
</evidence>
<dbReference type="Pfam" id="PF12796">
    <property type="entry name" value="Ank_2"/>
    <property type="match status" value="1"/>
</dbReference>
<dbReference type="Gene3D" id="1.10.220.150">
    <property type="entry name" value="Arf GTPase activating protein"/>
    <property type="match status" value="1"/>
</dbReference>